<evidence type="ECO:0000256" key="1">
    <source>
        <dbReference type="SAM" id="SignalP"/>
    </source>
</evidence>
<sequence>MLGIAMALEVFLLPPDFALFVDLIARFHSQSSPNKVEKSLPMFGLKCLGGHALQRGDGCRVMDRYHVPNGIGNKATLMPTATKSPPPQVKLVLVVHNILLNSHENSGGSGATSQDARFWALLKKMKEERNCKPDIVDYSTAIDGSS</sequence>
<proteinExistence type="predicted"/>
<feature type="chain" id="PRO_5041679750" evidence="1">
    <location>
        <begin position="19"/>
        <end position="146"/>
    </location>
</feature>
<comment type="caution">
    <text evidence="2">The sequence shown here is derived from an EMBL/GenBank/DDBJ whole genome shotgun (WGS) entry which is preliminary data.</text>
</comment>
<dbReference type="Proteomes" id="UP001187192">
    <property type="component" value="Unassembled WGS sequence"/>
</dbReference>
<keyword evidence="3" id="KW-1185">Reference proteome</keyword>
<dbReference type="EMBL" id="BTGU01000042">
    <property type="protein sequence ID" value="GMN52631.1"/>
    <property type="molecule type" value="Genomic_DNA"/>
</dbReference>
<dbReference type="AlphaFoldDB" id="A0AA88DDX1"/>
<keyword evidence="1" id="KW-0732">Signal</keyword>
<protein>
    <submittedName>
        <fullName evidence="2">Uncharacterized protein</fullName>
    </submittedName>
</protein>
<reference evidence="2" key="1">
    <citation type="submission" date="2023-07" db="EMBL/GenBank/DDBJ databases">
        <title>draft genome sequence of fig (Ficus carica).</title>
        <authorList>
            <person name="Takahashi T."/>
            <person name="Nishimura K."/>
        </authorList>
    </citation>
    <scope>NUCLEOTIDE SEQUENCE</scope>
</reference>
<gene>
    <name evidence="2" type="ORF">TIFTF001_021777</name>
</gene>
<evidence type="ECO:0000313" key="2">
    <source>
        <dbReference type="EMBL" id="GMN52631.1"/>
    </source>
</evidence>
<name>A0AA88DDX1_FICCA</name>
<evidence type="ECO:0000313" key="3">
    <source>
        <dbReference type="Proteomes" id="UP001187192"/>
    </source>
</evidence>
<feature type="signal peptide" evidence="1">
    <location>
        <begin position="1"/>
        <end position="18"/>
    </location>
</feature>
<accession>A0AA88DDX1</accession>
<organism evidence="2 3">
    <name type="scientific">Ficus carica</name>
    <name type="common">Common fig</name>
    <dbReference type="NCBI Taxonomy" id="3494"/>
    <lineage>
        <taxon>Eukaryota</taxon>
        <taxon>Viridiplantae</taxon>
        <taxon>Streptophyta</taxon>
        <taxon>Embryophyta</taxon>
        <taxon>Tracheophyta</taxon>
        <taxon>Spermatophyta</taxon>
        <taxon>Magnoliopsida</taxon>
        <taxon>eudicotyledons</taxon>
        <taxon>Gunneridae</taxon>
        <taxon>Pentapetalae</taxon>
        <taxon>rosids</taxon>
        <taxon>fabids</taxon>
        <taxon>Rosales</taxon>
        <taxon>Moraceae</taxon>
        <taxon>Ficeae</taxon>
        <taxon>Ficus</taxon>
    </lineage>
</organism>